<protein>
    <submittedName>
        <fullName evidence="1">Uncharacterized protein</fullName>
    </submittedName>
</protein>
<comment type="caution">
    <text evidence="1">The sequence shown here is derived from an EMBL/GenBank/DDBJ whole genome shotgun (WGS) entry which is preliminary data.</text>
</comment>
<dbReference type="EMBL" id="JACIJC010000003">
    <property type="protein sequence ID" value="MBB5685881.1"/>
    <property type="molecule type" value="Genomic_DNA"/>
</dbReference>
<reference evidence="1 2" key="1">
    <citation type="submission" date="2020-08" db="EMBL/GenBank/DDBJ databases">
        <title>Genomic Encyclopedia of Type Strains, Phase IV (KMG-IV): sequencing the most valuable type-strain genomes for metagenomic binning, comparative biology and taxonomic classification.</title>
        <authorList>
            <person name="Goeker M."/>
        </authorList>
    </citation>
    <scope>NUCLEOTIDE SEQUENCE [LARGE SCALE GENOMIC DNA]</scope>
    <source>
        <strain evidence="1 2">DSM 25079</strain>
    </source>
</reference>
<gene>
    <name evidence="1" type="ORF">FHS49_001897</name>
</gene>
<keyword evidence="2" id="KW-1185">Reference proteome</keyword>
<name>A0A7W9EFN4_9SPHN</name>
<accession>A0A7W9EFN4</accession>
<evidence type="ECO:0000313" key="2">
    <source>
        <dbReference type="Proteomes" id="UP000549617"/>
    </source>
</evidence>
<proteinExistence type="predicted"/>
<dbReference type="AlphaFoldDB" id="A0A7W9EFN4"/>
<evidence type="ECO:0000313" key="1">
    <source>
        <dbReference type="EMBL" id="MBB5685881.1"/>
    </source>
</evidence>
<dbReference type="Proteomes" id="UP000549617">
    <property type="component" value="Unassembled WGS sequence"/>
</dbReference>
<organism evidence="1 2">
    <name type="scientific">Sphingobium boeckii</name>
    <dbReference type="NCBI Taxonomy" id="1082345"/>
    <lineage>
        <taxon>Bacteria</taxon>
        <taxon>Pseudomonadati</taxon>
        <taxon>Pseudomonadota</taxon>
        <taxon>Alphaproteobacteria</taxon>
        <taxon>Sphingomonadales</taxon>
        <taxon>Sphingomonadaceae</taxon>
        <taxon>Sphingobium</taxon>
    </lineage>
</organism>
<sequence length="104" mass="11117">MARDLFAAIADIIENPGDALLLKAVRCNCAYDREGATALLLAMAAMAHRRHQRFAGETVSDVAAKASAFIEHGFRFPACLSEEKAGLRSIISPQASQGATDQNL</sequence>